<keyword evidence="2" id="KW-1185">Reference proteome</keyword>
<reference evidence="2" key="1">
    <citation type="submission" date="2014-09" db="EMBL/GenBank/DDBJ databases">
        <authorList>
            <person name="Gomez-Valero L."/>
        </authorList>
    </citation>
    <scope>NUCLEOTIDE SEQUENCE [LARGE SCALE GENOMIC DNA]</scope>
    <source>
        <strain evidence="2">ATCC35250</strain>
    </source>
</reference>
<gene>
    <name evidence="1" type="ORF">LHA_1710</name>
</gene>
<dbReference type="HOGENOM" id="CLU_672327_0_0_6"/>
<protein>
    <submittedName>
        <fullName evidence="1">Uncharacterized protein</fullName>
    </submittedName>
</protein>
<dbReference type="AlphaFoldDB" id="A0A0A8UVF8"/>
<name>A0A0A8UVF8_LEGHA</name>
<accession>A0A0A8UVF8</accession>
<dbReference type="KEGG" id="lha:LHA_1710"/>
<dbReference type="OrthoDB" id="9959542at2"/>
<organism evidence="1 2">
    <name type="scientific">Legionella hackeliae</name>
    <dbReference type="NCBI Taxonomy" id="449"/>
    <lineage>
        <taxon>Bacteria</taxon>
        <taxon>Pseudomonadati</taxon>
        <taxon>Pseudomonadota</taxon>
        <taxon>Gammaproteobacteria</taxon>
        <taxon>Legionellales</taxon>
        <taxon>Legionellaceae</taxon>
        <taxon>Legionella</taxon>
    </lineage>
</organism>
<proteinExistence type="predicted"/>
<dbReference type="EMBL" id="LN681225">
    <property type="protein sequence ID" value="CEK10749.1"/>
    <property type="molecule type" value="Genomic_DNA"/>
</dbReference>
<evidence type="ECO:0000313" key="1">
    <source>
        <dbReference type="EMBL" id="CEK10749.1"/>
    </source>
</evidence>
<dbReference type="PATRIC" id="fig|449.7.peg.3324"/>
<sequence>MPKILHSNENTTLDITKPLQHRDILLGRLARLIHRELLLELQRNNVRDTKPGSTAVIAVGDELFFATENHIEAKIIQKMKLSLVTKLNSHAREGKESVTRFINEQRDKLSGHTQSYSHEKVRQEFNDKWRYKKHYDGSSCTIDDVYKFFERTIIGVQDDIDCAVLALSIIEKDNWVLALLDQDNMTYIENSEIHGERVKSHNPHPEITLVSYVNKFYSQFKGQLPLLKNSKEEIPYLFVASGIKSCQKCHTLLSGNEKSKFDGFNGAYGTSRSPGFVVFLYDHYNSGYPRYWVPNSFHSITGKSSPQLQEILNNASIPSRKRERDDRIEFFFDRLIKEDYLMTDLQKDQIVIEAPGPDEIPHSAAPLKPQALTPFQKNLNESSIQFWSKLKPSVAYSSGKGATHGATNT</sequence>
<dbReference type="Proteomes" id="UP000032803">
    <property type="component" value="Chromosome I"/>
</dbReference>
<evidence type="ECO:0000313" key="2">
    <source>
        <dbReference type="Proteomes" id="UP000032803"/>
    </source>
</evidence>
<dbReference type="RefSeq" id="WP_045106068.1">
    <property type="nucleotide sequence ID" value="NZ_LN681225.1"/>
</dbReference>